<dbReference type="STRING" id="1313296.SAMN05661091_4155"/>
<protein>
    <recommendedName>
        <fullName evidence="3">Phage DNA packaging protein, Nu1 subunit of terminase</fullName>
    </recommendedName>
</protein>
<evidence type="ECO:0000313" key="1">
    <source>
        <dbReference type="EMBL" id="SMF88175.1"/>
    </source>
</evidence>
<reference evidence="1 2" key="1">
    <citation type="submission" date="2017-04" db="EMBL/GenBank/DDBJ databases">
        <authorList>
            <person name="Afonso C.L."/>
            <person name="Miller P.J."/>
            <person name="Scott M.A."/>
            <person name="Spackman E."/>
            <person name="Goraichik I."/>
            <person name="Dimitrov K.M."/>
            <person name="Suarez D.L."/>
            <person name="Swayne D.E."/>
        </authorList>
    </citation>
    <scope>NUCLEOTIDE SEQUENCE [LARGE SCALE GENOMIC DNA]</scope>
    <source>
        <strain evidence="1 2">N3/975</strain>
    </source>
</reference>
<dbReference type="AlphaFoldDB" id="A0A1X7HLS8"/>
<accession>A0A1X7HLS8</accession>
<evidence type="ECO:0000313" key="2">
    <source>
        <dbReference type="Proteomes" id="UP000192940"/>
    </source>
</evidence>
<keyword evidence="2" id="KW-1185">Reference proteome</keyword>
<evidence type="ECO:0008006" key="3">
    <source>
        <dbReference type="Google" id="ProtNLM"/>
    </source>
</evidence>
<proteinExistence type="predicted"/>
<name>A0A1X7HLS8_9BACL</name>
<dbReference type="RefSeq" id="WP_208914923.1">
    <property type="nucleotide sequence ID" value="NZ_LT840184.1"/>
</dbReference>
<organism evidence="1 2">
    <name type="scientific">Paenibacillus uliginis N3/975</name>
    <dbReference type="NCBI Taxonomy" id="1313296"/>
    <lineage>
        <taxon>Bacteria</taxon>
        <taxon>Bacillati</taxon>
        <taxon>Bacillota</taxon>
        <taxon>Bacilli</taxon>
        <taxon>Bacillales</taxon>
        <taxon>Paenibacillaceae</taxon>
        <taxon>Paenibacillus</taxon>
    </lineage>
</organism>
<dbReference type="EMBL" id="LT840184">
    <property type="protein sequence ID" value="SMF88175.1"/>
    <property type="molecule type" value="Genomic_DNA"/>
</dbReference>
<dbReference type="Proteomes" id="UP000192940">
    <property type="component" value="Chromosome I"/>
</dbReference>
<sequence length="169" mass="18739">MRKGEKKPEGIVGTSELAAIVGKTKQWISQLTRDGVLTQVSRGKYNLAESVQAYIKHITGVAEEGKVSYNDEKAQHEQIKKEIALLELEEKRKNLHTTEDVLEAWGELVVNFRGAIMVLAPNLSTDLAYMTDAKEIRLLLEDRFTDALIGLSKYDPLKQDDGSPGGDGL</sequence>
<gene>
    <name evidence="1" type="ORF">SAMN05661091_4155</name>
</gene>